<dbReference type="PANTHER" id="PTHR13812:SF19">
    <property type="entry name" value="KETIMINE REDUCTASE MU-CRYSTALLIN"/>
    <property type="match status" value="1"/>
</dbReference>
<dbReference type="Proteomes" id="UP000016922">
    <property type="component" value="Unassembled WGS sequence"/>
</dbReference>
<dbReference type="HOGENOM" id="CLU_042088_0_1_1"/>
<accession>S3D585</accession>
<feature type="compositionally biased region" description="Low complexity" evidence="2">
    <location>
        <begin position="394"/>
        <end position="423"/>
    </location>
</feature>
<dbReference type="EMBL" id="KE145358">
    <property type="protein sequence ID" value="EPE32940.1"/>
    <property type="molecule type" value="Genomic_DNA"/>
</dbReference>
<reference evidence="3 4" key="1">
    <citation type="journal article" date="2013" name="BMC Genomics">
        <title>Genomics-driven discovery of the pneumocandin biosynthetic gene cluster in the fungus Glarea lozoyensis.</title>
        <authorList>
            <person name="Chen L."/>
            <person name="Yue Q."/>
            <person name="Zhang X."/>
            <person name="Xiang M."/>
            <person name="Wang C."/>
            <person name="Li S."/>
            <person name="Che Y."/>
            <person name="Ortiz-Lopez F.J."/>
            <person name="Bills G.F."/>
            <person name="Liu X."/>
            <person name="An Z."/>
        </authorList>
    </citation>
    <scope>NUCLEOTIDE SEQUENCE [LARGE SCALE GENOMIC DNA]</scope>
    <source>
        <strain evidence="4">ATCC 20868 / MF5171</strain>
    </source>
</reference>
<sequence length="514" mass="56034">MPLTILRDADVRILLSKLTRDDVEYLQNSLSRALHEYSTGTSMEGCSSGNQPERTVIESHKGNTTLFMPSTSSSGIGMKVVTLAASRSGEAGPPSPSFLEKPAPLTTPQGALSLMDTEGKPFGYLNAEELTAFRTALASSLLLVRRRKVKTVLVFGVGKQAYWHIRLSLMLFGTTIKHVQFVNRSFGERAKECMKTFVQFDPVAKEKEGWTGTTFGIFTPGYGEYERLLKDQIRQADVIYTTTPSTEPLFDHTYLTNTEGRKKGRLIVAIGSYKKTMIELPHELVHQAVKRHGTGHHFHKHAEEGGAVIVDTLACVSQTGELTQAHIHETQTVELGELVLLESLASDDSSSAISDSPSRRGSMDVSIESLNLGDNTPSMAQVFREPASLPHTDSTASASTMSSTTSGRSPRSSMSLSRKGSMSNPFHKRSDSASTATASTPSSSIFHKRSGSMSSSTKKKPRKQTEKENEMCRWLRNGNVIYKSVGMGLMDLVVGSDLVTLARSNGVGVTVEDF</sequence>
<proteinExistence type="inferred from homology"/>
<dbReference type="FunFam" id="3.40.50.720:FF:000577">
    <property type="entry name" value="Proline utilization protein PrnX, putative"/>
    <property type="match status" value="1"/>
</dbReference>
<feature type="compositionally biased region" description="Low complexity" evidence="2">
    <location>
        <begin position="432"/>
        <end position="444"/>
    </location>
</feature>
<dbReference type="STRING" id="1116229.S3D585"/>
<dbReference type="GeneID" id="19465006"/>
<keyword evidence="4" id="KW-1185">Reference proteome</keyword>
<dbReference type="PANTHER" id="PTHR13812">
    <property type="entry name" value="KETIMINE REDUCTASE MU-CRYSTALLIN"/>
    <property type="match status" value="1"/>
</dbReference>
<dbReference type="AlphaFoldDB" id="S3D585"/>
<dbReference type="GO" id="GO:0005737">
    <property type="term" value="C:cytoplasm"/>
    <property type="evidence" value="ECO:0007669"/>
    <property type="project" value="TreeGrafter"/>
</dbReference>
<evidence type="ECO:0000256" key="2">
    <source>
        <dbReference type="SAM" id="MobiDB-lite"/>
    </source>
</evidence>
<evidence type="ECO:0000313" key="3">
    <source>
        <dbReference type="EMBL" id="EPE32940.1"/>
    </source>
</evidence>
<organism evidence="3 4">
    <name type="scientific">Glarea lozoyensis (strain ATCC 20868 / MF5171)</name>
    <dbReference type="NCBI Taxonomy" id="1116229"/>
    <lineage>
        <taxon>Eukaryota</taxon>
        <taxon>Fungi</taxon>
        <taxon>Dikarya</taxon>
        <taxon>Ascomycota</taxon>
        <taxon>Pezizomycotina</taxon>
        <taxon>Leotiomycetes</taxon>
        <taxon>Helotiales</taxon>
        <taxon>Helotiaceae</taxon>
        <taxon>Glarea</taxon>
    </lineage>
</organism>
<dbReference type="OrthoDB" id="41492at2759"/>
<dbReference type="Gene3D" id="3.40.50.720">
    <property type="entry name" value="NAD(P)-binding Rossmann-like Domain"/>
    <property type="match status" value="1"/>
</dbReference>
<dbReference type="InterPro" id="IPR036291">
    <property type="entry name" value="NAD(P)-bd_dom_sf"/>
</dbReference>
<dbReference type="RefSeq" id="XP_008079557.1">
    <property type="nucleotide sequence ID" value="XM_008081366.1"/>
</dbReference>
<gene>
    <name evidence="3" type="ORF">GLAREA_05952</name>
</gene>
<evidence type="ECO:0000313" key="4">
    <source>
        <dbReference type="Proteomes" id="UP000016922"/>
    </source>
</evidence>
<dbReference type="OMA" id="IYCCTPS"/>
<dbReference type="eggNOG" id="KOG3007">
    <property type="taxonomic scope" value="Eukaryota"/>
</dbReference>
<dbReference type="InterPro" id="IPR003462">
    <property type="entry name" value="ODC_Mu_crystall"/>
</dbReference>
<name>S3D585_GLAL2</name>
<evidence type="ECO:0000256" key="1">
    <source>
        <dbReference type="ARBA" id="ARBA00008903"/>
    </source>
</evidence>
<dbReference type="KEGG" id="glz:GLAREA_05952"/>
<dbReference type="SUPFAM" id="SSF51735">
    <property type="entry name" value="NAD(P)-binding Rossmann-fold domains"/>
    <property type="match status" value="1"/>
</dbReference>
<protein>
    <submittedName>
        <fullName evidence="3">NAD(P)-binding Rossmann-fold containing protein</fullName>
    </submittedName>
</protein>
<feature type="region of interest" description="Disordered" evidence="2">
    <location>
        <begin position="387"/>
        <end position="471"/>
    </location>
</feature>
<comment type="similarity">
    <text evidence="1">Belongs to the ornithine cyclodeaminase/mu-crystallin family.</text>
</comment>